<evidence type="ECO:0000256" key="1">
    <source>
        <dbReference type="SAM" id="Phobius"/>
    </source>
</evidence>
<sequence length="331" mass="37224">MIAKQFNATRATANPGTQLLMCCYGLSVYLETPREKRTGRLPAILVSFLIFFFYSVTTALDTVYMHDTFQRAIDGPQSILSAHADVGVNWTRFLSPMCVVMFMALGDAVLLYRCTILWSEKRWVCTPLYLLQLACVALGIRSVIPGDVHSEDSNRLESARTFISVSVNVLATTYLATRLYQQDRQRRLLFQDHKDDTYRKIARMLIESAVPPAVFGVVYAAFTMIPLDLTSQRVHATLALKLTFSFLFFSCTLAPQVIIFRVNTGRTYLRRDEGPTGVSTDLVFAHSRPIEHSVLVEGSWGQEGGRTSSIEKDYEVDSDQKAVGMETTRTL</sequence>
<name>A0A8H6M5I7_9AGAR</name>
<keyword evidence="1" id="KW-0812">Transmembrane</keyword>
<feature type="transmembrane region" description="Helical" evidence="1">
    <location>
        <begin position="159"/>
        <end position="180"/>
    </location>
</feature>
<feature type="transmembrane region" description="Helical" evidence="1">
    <location>
        <begin position="124"/>
        <end position="144"/>
    </location>
</feature>
<evidence type="ECO:0000313" key="2">
    <source>
        <dbReference type="EMBL" id="KAF6753814.1"/>
    </source>
</evidence>
<accession>A0A8H6M5I7</accession>
<feature type="transmembrane region" description="Helical" evidence="1">
    <location>
        <begin position="242"/>
        <end position="262"/>
    </location>
</feature>
<dbReference type="Proteomes" id="UP000521943">
    <property type="component" value="Unassembled WGS sequence"/>
</dbReference>
<protein>
    <submittedName>
        <fullName evidence="2">Uncharacterized protein</fullName>
    </submittedName>
</protein>
<keyword evidence="1" id="KW-0472">Membrane</keyword>
<organism evidence="2 3">
    <name type="scientific">Ephemerocybe angulata</name>
    <dbReference type="NCBI Taxonomy" id="980116"/>
    <lineage>
        <taxon>Eukaryota</taxon>
        <taxon>Fungi</taxon>
        <taxon>Dikarya</taxon>
        <taxon>Basidiomycota</taxon>
        <taxon>Agaricomycotina</taxon>
        <taxon>Agaricomycetes</taxon>
        <taxon>Agaricomycetidae</taxon>
        <taxon>Agaricales</taxon>
        <taxon>Agaricineae</taxon>
        <taxon>Psathyrellaceae</taxon>
        <taxon>Ephemerocybe</taxon>
    </lineage>
</organism>
<reference evidence="2 3" key="1">
    <citation type="submission" date="2020-07" db="EMBL/GenBank/DDBJ databases">
        <title>Comparative genomics of pyrophilous fungi reveals a link between fire events and developmental genes.</title>
        <authorList>
            <consortium name="DOE Joint Genome Institute"/>
            <person name="Steindorff A.S."/>
            <person name="Carver A."/>
            <person name="Calhoun S."/>
            <person name="Stillman K."/>
            <person name="Liu H."/>
            <person name="Lipzen A."/>
            <person name="Pangilinan J."/>
            <person name="Labutti K."/>
            <person name="Bruns T.D."/>
            <person name="Grigoriev I.V."/>
        </authorList>
    </citation>
    <scope>NUCLEOTIDE SEQUENCE [LARGE SCALE GENOMIC DNA]</scope>
    <source>
        <strain evidence="2 3">CBS 144469</strain>
    </source>
</reference>
<dbReference type="OrthoDB" id="3351617at2759"/>
<feature type="transmembrane region" description="Helical" evidence="1">
    <location>
        <begin position="201"/>
        <end position="222"/>
    </location>
</feature>
<feature type="transmembrane region" description="Helical" evidence="1">
    <location>
        <begin position="41"/>
        <end position="60"/>
    </location>
</feature>
<comment type="caution">
    <text evidence="2">The sequence shown here is derived from an EMBL/GenBank/DDBJ whole genome shotgun (WGS) entry which is preliminary data.</text>
</comment>
<keyword evidence="1" id="KW-1133">Transmembrane helix</keyword>
<feature type="transmembrane region" description="Helical" evidence="1">
    <location>
        <begin position="93"/>
        <end position="112"/>
    </location>
</feature>
<proteinExistence type="predicted"/>
<keyword evidence="3" id="KW-1185">Reference proteome</keyword>
<dbReference type="AlphaFoldDB" id="A0A8H6M5I7"/>
<evidence type="ECO:0000313" key="3">
    <source>
        <dbReference type="Proteomes" id="UP000521943"/>
    </source>
</evidence>
<dbReference type="EMBL" id="JACGCI010000037">
    <property type="protein sequence ID" value="KAF6753814.1"/>
    <property type="molecule type" value="Genomic_DNA"/>
</dbReference>
<gene>
    <name evidence="2" type="ORF">DFP72DRAFT_813768</name>
</gene>